<dbReference type="Pfam" id="PF13343">
    <property type="entry name" value="SBP_bac_6"/>
    <property type="match status" value="1"/>
</dbReference>
<keyword evidence="2" id="KW-0813">Transport</keyword>
<dbReference type="InterPro" id="IPR026045">
    <property type="entry name" value="Ferric-bd"/>
</dbReference>
<comment type="similarity">
    <text evidence="1">Belongs to the bacterial solute-binding protein 1 family.</text>
</comment>
<evidence type="ECO:0000256" key="3">
    <source>
        <dbReference type="ARBA" id="ARBA00022729"/>
    </source>
</evidence>
<keyword evidence="3 4" id="KW-0732">Signal</keyword>
<keyword evidence="2" id="KW-0406">Ion transport</keyword>
<dbReference type="PROSITE" id="PS51257">
    <property type="entry name" value="PROKAR_LIPOPROTEIN"/>
    <property type="match status" value="1"/>
</dbReference>
<evidence type="ECO:0000313" key="5">
    <source>
        <dbReference type="EMBL" id="MFC5380719.1"/>
    </source>
</evidence>
<evidence type="ECO:0000256" key="4">
    <source>
        <dbReference type="SAM" id="SignalP"/>
    </source>
</evidence>
<feature type="chain" id="PRO_5047539982" evidence="4">
    <location>
        <begin position="24"/>
        <end position="338"/>
    </location>
</feature>
<keyword evidence="2" id="KW-0410">Iron transport</keyword>
<dbReference type="PANTHER" id="PTHR30006:SF15">
    <property type="entry name" value="IRON-UTILIZATION PERIPLASMIC PROTEIN"/>
    <property type="match status" value="1"/>
</dbReference>
<dbReference type="PIRSF" id="PIRSF002825">
    <property type="entry name" value="CfbpA"/>
    <property type="match status" value="1"/>
</dbReference>
<dbReference type="EMBL" id="JBHSLD010000007">
    <property type="protein sequence ID" value="MFC5380719.1"/>
    <property type="molecule type" value="Genomic_DNA"/>
</dbReference>
<protein>
    <submittedName>
        <fullName evidence="5">Iron ABC transporter substrate-binding protein</fullName>
    </submittedName>
</protein>
<proteinExistence type="inferred from homology"/>
<sequence>MSATTRRAVAVACLVAGLTAGLAACGSDRETLTVYSGRTENLIGPLLEQFAEENDVDVDVRYGDSADLALLLEQEGDSSPADVVISQSPGAVGYLDGLGALAPIDESVLGLVDPAFRADDGSWVGMSGRVRTLVYDTDAVDPADLPDSVLDLTDPQYAGRVAVAPSNGSFQDFVTALRETQGDDVAEEWLRGMAENDSPTYANNTAIVQAVGRGEVPMGLVNHYYNYRALAEDPGIGTENYFFADGDIGNLVITTGVGKLATADSPELADSFIRFVLGEEAQTFFSDETFEYPLAAGVEPSADLPPLEGLGVATFDVDGLGGGLARTRELIASSGLDG</sequence>
<dbReference type="SUPFAM" id="SSF53850">
    <property type="entry name" value="Periplasmic binding protein-like II"/>
    <property type="match status" value="1"/>
</dbReference>
<dbReference type="PANTHER" id="PTHR30006">
    <property type="entry name" value="THIAMINE-BINDING PERIPLASMIC PROTEIN-RELATED"/>
    <property type="match status" value="1"/>
</dbReference>
<reference evidence="6" key="1">
    <citation type="journal article" date="2019" name="Int. J. Syst. Evol. Microbiol.">
        <title>The Global Catalogue of Microorganisms (GCM) 10K type strain sequencing project: providing services to taxonomists for standard genome sequencing and annotation.</title>
        <authorList>
            <consortium name="The Broad Institute Genomics Platform"/>
            <consortium name="The Broad Institute Genome Sequencing Center for Infectious Disease"/>
            <person name="Wu L."/>
            <person name="Ma J."/>
        </authorList>
    </citation>
    <scope>NUCLEOTIDE SEQUENCE [LARGE SCALE GENOMIC DNA]</scope>
    <source>
        <strain evidence="6">CCUG 43114</strain>
    </source>
</reference>
<name>A0ABW0GN54_9MICO</name>
<dbReference type="CDD" id="cd13543">
    <property type="entry name" value="PBP2_Fbp"/>
    <property type="match status" value="1"/>
</dbReference>
<organism evidence="5 6">
    <name type="scientific">Aquipuribacter nitratireducens</name>
    <dbReference type="NCBI Taxonomy" id="650104"/>
    <lineage>
        <taxon>Bacteria</taxon>
        <taxon>Bacillati</taxon>
        <taxon>Actinomycetota</taxon>
        <taxon>Actinomycetes</taxon>
        <taxon>Micrococcales</taxon>
        <taxon>Intrasporangiaceae</taxon>
        <taxon>Aquipuribacter</taxon>
    </lineage>
</organism>
<feature type="signal peptide" evidence="4">
    <location>
        <begin position="1"/>
        <end position="23"/>
    </location>
</feature>
<evidence type="ECO:0000256" key="1">
    <source>
        <dbReference type="ARBA" id="ARBA00008520"/>
    </source>
</evidence>
<dbReference type="Proteomes" id="UP001596122">
    <property type="component" value="Unassembled WGS sequence"/>
</dbReference>
<keyword evidence="6" id="KW-1185">Reference proteome</keyword>
<accession>A0ABW0GN54</accession>
<keyword evidence="2" id="KW-0408">Iron</keyword>
<dbReference type="RefSeq" id="WP_340267749.1">
    <property type="nucleotide sequence ID" value="NZ_JBBEOG010000002.1"/>
</dbReference>
<gene>
    <name evidence="5" type="ORF">ACFPJ6_07950</name>
</gene>
<evidence type="ECO:0000256" key="2">
    <source>
        <dbReference type="ARBA" id="ARBA00022496"/>
    </source>
</evidence>
<comment type="caution">
    <text evidence="5">The sequence shown here is derived from an EMBL/GenBank/DDBJ whole genome shotgun (WGS) entry which is preliminary data.</text>
</comment>
<evidence type="ECO:0000313" key="6">
    <source>
        <dbReference type="Proteomes" id="UP001596122"/>
    </source>
</evidence>
<dbReference type="Gene3D" id="3.40.190.10">
    <property type="entry name" value="Periplasmic binding protein-like II"/>
    <property type="match status" value="2"/>
</dbReference>